<evidence type="ECO:0000256" key="1">
    <source>
        <dbReference type="SAM" id="Coils"/>
    </source>
</evidence>
<accession>A0A1H1TZS6</accession>
<dbReference type="OrthoDB" id="794841at2"/>
<evidence type="ECO:0000313" key="3">
    <source>
        <dbReference type="EMBL" id="SDS65614.1"/>
    </source>
</evidence>
<feature type="region of interest" description="Disordered" evidence="2">
    <location>
        <begin position="56"/>
        <end position="80"/>
    </location>
</feature>
<dbReference type="RefSeq" id="WP_091370926.1">
    <property type="nucleotide sequence ID" value="NZ_LT629740.1"/>
</dbReference>
<feature type="compositionally biased region" description="Basic residues" evidence="2">
    <location>
        <begin position="65"/>
        <end position="80"/>
    </location>
</feature>
<evidence type="ECO:0000256" key="2">
    <source>
        <dbReference type="SAM" id="MobiDB-lite"/>
    </source>
</evidence>
<reference evidence="3 4" key="1">
    <citation type="submission" date="2016-10" db="EMBL/GenBank/DDBJ databases">
        <authorList>
            <person name="de Groot N.N."/>
        </authorList>
    </citation>
    <scope>NUCLEOTIDE SEQUENCE [LARGE SCALE GENOMIC DNA]</scope>
    <source>
        <strain evidence="3 4">MP1X4</strain>
    </source>
</reference>
<keyword evidence="1" id="KW-0175">Coiled coil</keyword>
<proteinExistence type="predicted"/>
<gene>
    <name evidence="3" type="ORF">SAMN05216490_1556</name>
</gene>
<sequence>MAKITEQDIVEFLEDKIEQLKKELRKTQIALETLKGIHEIDEVKLKKKERKIIKSTIAQADKKEKTSRKSAGKSTAKAKKTAPIQVSLEDKINTALTQGAAFREDIVKKILEQELNADAKKVDKAVANKLSALLKDKKIHAVKEGAKYKYNK</sequence>
<dbReference type="EMBL" id="LT629740">
    <property type="protein sequence ID" value="SDS65614.1"/>
    <property type="molecule type" value="Genomic_DNA"/>
</dbReference>
<name>A0A1H1TZS6_MUCMA</name>
<protein>
    <submittedName>
        <fullName evidence="3">Uncharacterized protein</fullName>
    </submittedName>
</protein>
<dbReference type="Proteomes" id="UP000199679">
    <property type="component" value="Chromosome I"/>
</dbReference>
<feature type="coiled-coil region" evidence="1">
    <location>
        <begin position="3"/>
        <end position="37"/>
    </location>
</feature>
<evidence type="ECO:0000313" key="4">
    <source>
        <dbReference type="Proteomes" id="UP000199679"/>
    </source>
</evidence>
<dbReference type="AlphaFoldDB" id="A0A1H1TZS6"/>
<organism evidence="3 4">
    <name type="scientific">Mucilaginibacter mallensis</name>
    <dbReference type="NCBI Taxonomy" id="652787"/>
    <lineage>
        <taxon>Bacteria</taxon>
        <taxon>Pseudomonadati</taxon>
        <taxon>Bacteroidota</taxon>
        <taxon>Sphingobacteriia</taxon>
        <taxon>Sphingobacteriales</taxon>
        <taxon>Sphingobacteriaceae</taxon>
        <taxon>Mucilaginibacter</taxon>
    </lineage>
</organism>
<keyword evidence="4" id="KW-1185">Reference proteome</keyword>